<dbReference type="InterPro" id="IPR051795">
    <property type="entry name" value="Glycosyl_Hydrlase_43"/>
</dbReference>
<feature type="site" description="Important for catalytic activity, responsible for pKa modulation of the active site Glu and correct orientation of both the proton donor and substrate" evidence="5">
    <location>
        <position position="152"/>
    </location>
</feature>
<accession>A0A9W9AL50</accession>
<feature type="domain" description="Beta-xylosidase C-terminal Concanavalin A-like" evidence="8">
    <location>
        <begin position="351"/>
        <end position="570"/>
    </location>
</feature>
<evidence type="ECO:0000256" key="4">
    <source>
        <dbReference type="PIRSR" id="PIRSR606710-1"/>
    </source>
</evidence>
<dbReference type="Gene3D" id="2.115.10.20">
    <property type="entry name" value="Glycosyl hydrolase domain, family 43"/>
    <property type="match status" value="1"/>
</dbReference>
<dbReference type="EMBL" id="JANVFS010000012">
    <property type="protein sequence ID" value="KAJ4484284.1"/>
    <property type="molecule type" value="Genomic_DNA"/>
</dbReference>
<keyword evidence="3 6" id="KW-0326">Glycosidase</keyword>
<evidence type="ECO:0000256" key="2">
    <source>
        <dbReference type="ARBA" id="ARBA00022801"/>
    </source>
</evidence>
<feature type="chain" id="PRO_5040895498" evidence="7">
    <location>
        <begin position="22"/>
        <end position="575"/>
    </location>
</feature>
<feature type="active site" description="Proton donor" evidence="4">
    <location>
        <position position="213"/>
    </location>
</feature>
<dbReference type="Pfam" id="PF17851">
    <property type="entry name" value="GH43_C2"/>
    <property type="match status" value="1"/>
</dbReference>
<dbReference type="Proteomes" id="UP001150238">
    <property type="component" value="Unassembled WGS sequence"/>
</dbReference>
<evidence type="ECO:0000256" key="7">
    <source>
        <dbReference type="SAM" id="SignalP"/>
    </source>
</evidence>
<evidence type="ECO:0000259" key="8">
    <source>
        <dbReference type="Pfam" id="PF17851"/>
    </source>
</evidence>
<dbReference type="InterPro" id="IPR023296">
    <property type="entry name" value="Glyco_hydro_beta-prop_sf"/>
</dbReference>
<evidence type="ECO:0000256" key="3">
    <source>
        <dbReference type="ARBA" id="ARBA00023295"/>
    </source>
</evidence>
<comment type="caution">
    <text evidence="9">The sequence shown here is derived from an EMBL/GenBank/DDBJ whole genome shotgun (WGS) entry which is preliminary data.</text>
</comment>
<dbReference type="SUPFAM" id="SSF75005">
    <property type="entry name" value="Arabinanase/levansucrase/invertase"/>
    <property type="match status" value="1"/>
</dbReference>
<dbReference type="InterPro" id="IPR013320">
    <property type="entry name" value="ConA-like_dom_sf"/>
</dbReference>
<evidence type="ECO:0000256" key="6">
    <source>
        <dbReference type="RuleBase" id="RU361187"/>
    </source>
</evidence>
<dbReference type="GO" id="GO:0005975">
    <property type="term" value="P:carbohydrate metabolic process"/>
    <property type="evidence" value="ECO:0007669"/>
    <property type="project" value="InterPro"/>
</dbReference>
<reference evidence="9" key="1">
    <citation type="submission" date="2022-08" db="EMBL/GenBank/DDBJ databases">
        <authorList>
            <consortium name="DOE Joint Genome Institute"/>
            <person name="Min B."/>
            <person name="Riley R."/>
            <person name="Sierra-Patev S."/>
            <person name="Naranjo-Ortiz M."/>
            <person name="Looney B."/>
            <person name="Konkel Z."/>
            <person name="Slot J.C."/>
            <person name="Sakamoto Y."/>
            <person name="Steenwyk J.L."/>
            <person name="Rokas A."/>
            <person name="Carro J."/>
            <person name="Camarero S."/>
            <person name="Ferreira P."/>
            <person name="Molpeceres G."/>
            <person name="Ruiz-Duenas F.J."/>
            <person name="Serrano A."/>
            <person name="Henrissat B."/>
            <person name="Drula E."/>
            <person name="Hughes K.W."/>
            <person name="Mata J.L."/>
            <person name="Ishikawa N.K."/>
            <person name="Vargas-Isla R."/>
            <person name="Ushijima S."/>
            <person name="Smith C.A."/>
            <person name="Ahrendt S."/>
            <person name="Andreopoulos W."/>
            <person name="He G."/>
            <person name="Labutti K."/>
            <person name="Lipzen A."/>
            <person name="Ng V."/>
            <person name="Sandor L."/>
            <person name="Barry K."/>
            <person name="Martinez A.T."/>
            <person name="Xiao Y."/>
            <person name="Gibbons J.G."/>
            <person name="Terashima K."/>
            <person name="Hibbett D.S."/>
            <person name="Grigoriev I.V."/>
        </authorList>
    </citation>
    <scope>NUCLEOTIDE SEQUENCE</scope>
    <source>
        <strain evidence="9">Sp2 HRB7682 ss15</strain>
    </source>
</reference>
<protein>
    <submittedName>
        <fullName evidence="9">Glycoside hydrolase family 43 protein</fullName>
    </submittedName>
</protein>
<feature type="signal peptide" evidence="7">
    <location>
        <begin position="1"/>
        <end position="21"/>
    </location>
</feature>
<name>A0A9W9AL50_9AGAR</name>
<evidence type="ECO:0000313" key="10">
    <source>
        <dbReference type="Proteomes" id="UP001150238"/>
    </source>
</evidence>
<keyword evidence="7" id="KW-0732">Signal</keyword>
<dbReference type="SUPFAM" id="SSF49899">
    <property type="entry name" value="Concanavalin A-like lectins/glucanases"/>
    <property type="match status" value="1"/>
</dbReference>
<feature type="active site" description="Proton acceptor" evidence="4">
    <location>
        <position position="37"/>
    </location>
</feature>
<dbReference type="Pfam" id="PF04616">
    <property type="entry name" value="Glyco_hydro_43"/>
    <property type="match status" value="1"/>
</dbReference>
<dbReference type="CDD" id="cd18617">
    <property type="entry name" value="GH43_XynB-like"/>
    <property type="match status" value="1"/>
</dbReference>
<reference evidence="9" key="2">
    <citation type="journal article" date="2023" name="Proc. Natl. Acad. Sci. U.S.A.">
        <title>A global phylogenomic analysis of the shiitake genus Lentinula.</title>
        <authorList>
            <person name="Sierra-Patev S."/>
            <person name="Min B."/>
            <person name="Naranjo-Ortiz M."/>
            <person name="Looney B."/>
            <person name="Konkel Z."/>
            <person name="Slot J.C."/>
            <person name="Sakamoto Y."/>
            <person name="Steenwyk J.L."/>
            <person name="Rokas A."/>
            <person name="Carro J."/>
            <person name="Camarero S."/>
            <person name="Ferreira P."/>
            <person name="Molpeceres G."/>
            <person name="Ruiz-Duenas F.J."/>
            <person name="Serrano A."/>
            <person name="Henrissat B."/>
            <person name="Drula E."/>
            <person name="Hughes K.W."/>
            <person name="Mata J.L."/>
            <person name="Ishikawa N.K."/>
            <person name="Vargas-Isla R."/>
            <person name="Ushijima S."/>
            <person name="Smith C.A."/>
            <person name="Donoghue J."/>
            <person name="Ahrendt S."/>
            <person name="Andreopoulos W."/>
            <person name="He G."/>
            <person name="LaButti K."/>
            <person name="Lipzen A."/>
            <person name="Ng V."/>
            <person name="Riley R."/>
            <person name="Sandor L."/>
            <person name="Barry K."/>
            <person name="Martinez A.T."/>
            <person name="Xiao Y."/>
            <person name="Gibbons J.G."/>
            <person name="Terashima K."/>
            <person name="Grigoriev I.V."/>
            <person name="Hibbett D."/>
        </authorList>
    </citation>
    <scope>NUCLEOTIDE SEQUENCE</scope>
    <source>
        <strain evidence="9">Sp2 HRB7682 ss15</strain>
    </source>
</reference>
<dbReference type="PANTHER" id="PTHR42812:SF16">
    <property type="entry name" value="HYDROLASE, PUTATIVE (AFU_ORTHOLOGUE AFUA_7G06110)-RELATED"/>
    <property type="match status" value="1"/>
</dbReference>
<organism evidence="9 10">
    <name type="scientific">Lentinula lateritia</name>
    <dbReference type="NCBI Taxonomy" id="40482"/>
    <lineage>
        <taxon>Eukaryota</taxon>
        <taxon>Fungi</taxon>
        <taxon>Dikarya</taxon>
        <taxon>Basidiomycota</taxon>
        <taxon>Agaricomycotina</taxon>
        <taxon>Agaricomycetes</taxon>
        <taxon>Agaricomycetidae</taxon>
        <taxon>Agaricales</taxon>
        <taxon>Marasmiineae</taxon>
        <taxon>Omphalotaceae</taxon>
        <taxon>Lentinula</taxon>
    </lineage>
</organism>
<sequence length="575" mass="63561">MLQSHLRVFWPVFILASMTLALTMDSINPILPGWNPDPTILRVGSDYFIATSTFEYFPGHPIYHSTNLVDWELIGHALNKPSQLSLFGTPSDAGAWAPGLRYHNGTFYLTSTVRYVYTYELRLFPRSFFVTTTDIFSNEWSDPVYFDALGYDADLFWDINGDVYNTWSGINNAIDKIYGIYQNKIDVTTGNSLTPAELIFTGTLPDNSSARPEGPHIYLINSTYYLLIAEGGSGPAHQSTIQRGPSPSGPWENNPANPILFNGANLSLPVQYTGHADIVQAPSGEWWGVALGVRPQTEGDFDHIQLGRETFLFPVTFDSDGWPVFNHGLPLSTEITGVELPEKPHRSTFCDDFSSSSSSTFDNSYYFLRTPYKPFHSLTTRPGFLRLLANAYALGDRDSPALILRKQTSYVERFETVLDFMPSSNLTEAGATVFYGDFAHNDIGVMGGADGGGERFIVTRLIRPAEQVGPWALTTTNSTVTTITYTPLSTKSDPVKLVIVGNSTSYSLGFSEGKYTDLDAVEITYTATFDSVSMSVMPVNDFFFKGASFGVYNTGNGRPSLTPADFKYWKQVSGG</sequence>
<keyword evidence="2 6" id="KW-0378">Hydrolase</keyword>
<dbReference type="AlphaFoldDB" id="A0A9W9AL50"/>
<evidence type="ECO:0000256" key="1">
    <source>
        <dbReference type="ARBA" id="ARBA00009865"/>
    </source>
</evidence>
<dbReference type="GO" id="GO:0004553">
    <property type="term" value="F:hydrolase activity, hydrolyzing O-glycosyl compounds"/>
    <property type="evidence" value="ECO:0007669"/>
    <property type="project" value="InterPro"/>
</dbReference>
<proteinExistence type="inferred from homology"/>
<dbReference type="InterPro" id="IPR041542">
    <property type="entry name" value="GH43_C2"/>
</dbReference>
<gene>
    <name evidence="9" type="ORF">C8J55DRAFT_548688</name>
</gene>
<dbReference type="PANTHER" id="PTHR42812">
    <property type="entry name" value="BETA-XYLOSIDASE"/>
    <property type="match status" value="1"/>
</dbReference>
<evidence type="ECO:0000313" key="9">
    <source>
        <dbReference type="EMBL" id="KAJ4484284.1"/>
    </source>
</evidence>
<comment type="similarity">
    <text evidence="1 6">Belongs to the glycosyl hydrolase 43 family.</text>
</comment>
<dbReference type="InterPro" id="IPR006710">
    <property type="entry name" value="Glyco_hydro_43"/>
</dbReference>
<dbReference type="Gene3D" id="2.60.120.200">
    <property type="match status" value="1"/>
</dbReference>
<evidence type="ECO:0000256" key="5">
    <source>
        <dbReference type="PIRSR" id="PIRSR606710-2"/>
    </source>
</evidence>